<feature type="region of interest" description="Disordered" evidence="17">
    <location>
        <begin position="1677"/>
        <end position="1754"/>
    </location>
</feature>
<evidence type="ECO:0000256" key="7">
    <source>
        <dbReference type="ARBA" id="ARBA00022737"/>
    </source>
</evidence>
<dbReference type="SMART" id="SM00175">
    <property type="entry name" value="RAB"/>
    <property type="match status" value="1"/>
</dbReference>
<dbReference type="FunFam" id="1.10.238.10:FF:000011">
    <property type="entry name" value="Mitochondrial Rho GTPase"/>
    <property type="match status" value="1"/>
</dbReference>
<feature type="compositionally biased region" description="Polar residues" evidence="17">
    <location>
        <begin position="1311"/>
        <end position="1326"/>
    </location>
</feature>
<accession>A0A3M7I792</accession>
<evidence type="ECO:0000313" key="20">
    <source>
        <dbReference type="EMBL" id="RMZ21293.1"/>
    </source>
</evidence>
<dbReference type="GO" id="GO:0005509">
    <property type="term" value="F:calcium ion binding"/>
    <property type="evidence" value="ECO:0007669"/>
    <property type="project" value="InterPro"/>
</dbReference>
<dbReference type="Pfam" id="PF08355">
    <property type="entry name" value="EF_assoc_1"/>
    <property type="match status" value="1"/>
</dbReference>
<comment type="similarity">
    <text evidence="3">Belongs to the mitochondrial Rho GTPase family.</text>
</comment>
<dbReference type="SUPFAM" id="SSF47473">
    <property type="entry name" value="EF-hand"/>
    <property type="match status" value="1"/>
</dbReference>
<keyword evidence="14" id="KW-0342">GTP-binding</keyword>
<feature type="domain" description="Miro" evidence="19">
    <location>
        <begin position="426"/>
        <end position="591"/>
    </location>
</feature>
<dbReference type="SMART" id="SM01327">
    <property type="entry name" value="Zds_C"/>
    <property type="match status" value="1"/>
</dbReference>
<evidence type="ECO:0000256" key="10">
    <source>
        <dbReference type="ARBA" id="ARBA00022801"/>
    </source>
</evidence>
<dbReference type="GO" id="GO:0030010">
    <property type="term" value="P:establishment of cell polarity"/>
    <property type="evidence" value="ECO:0007669"/>
    <property type="project" value="TreeGrafter"/>
</dbReference>
<dbReference type="Gene3D" id="1.10.238.10">
    <property type="entry name" value="EF-hand"/>
    <property type="match status" value="2"/>
</dbReference>
<keyword evidence="5" id="KW-0812">Transmembrane</keyword>
<feature type="compositionally biased region" description="Acidic residues" evidence="17">
    <location>
        <begin position="1810"/>
        <end position="1820"/>
    </location>
</feature>
<feature type="compositionally biased region" description="Basic and acidic residues" evidence="17">
    <location>
        <begin position="798"/>
        <end position="810"/>
    </location>
</feature>
<feature type="compositionally biased region" description="Basic and acidic residues" evidence="17">
    <location>
        <begin position="1234"/>
        <end position="1248"/>
    </location>
</feature>
<keyword evidence="9" id="KW-1000">Mitochondrion outer membrane</keyword>
<feature type="compositionally biased region" description="Polar residues" evidence="17">
    <location>
        <begin position="821"/>
        <end position="860"/>
    </location>
</feature>
<dbReference type="GO" id="GO:0005741">
    <property type="term" value="C:mitochondrial outer membrane"/>
    <property type="evidence" value="ECO:0007669"/>
    <property type="project" value="UniProtKB-SubCell"/>
</dbReference>
<keyword evidence="12" id="KW-1133">Transmembrane helix</keyword>
<dbReference type="InterPro" id="IPR020860">
    <property type="entry name" value="MIRO_dom"/>
</dbReference>
<feature type="compositionally biased region" description="Basic and acidic residues" evidence="17">
    <location>
        <begin position="1081"/>
        <end position="1091"/>
    </location>
</feature>
<evidence type="ECO:0000256" key="13">
    <source>
        <dbReference type="ARBA" id="ARBA00023128"/>
    </source>
</evidence>
<keyword evidence="11" id="KW-0106">Calcium</keyword>
<dbReference type="InterPro" id="IPR011992">
    <property type="entry name" value="EF-hand-dom_pair"/>
</dbReference>
<feature type="compositionally biased region" description="Low complexity" evidence="17">
    <location>
        <begin position="1395"/>
        <end position="1409"/>
    </location>
</feature>
<dbReference type="Pfam" id="PF08356">
    <property type="entry name" value="EF_assoc_2"/>
    <property type="match status" value="1"/>
</dbReference>
<evidence type="ECO:0000256" key="17">
    <source>
        <dbReference type="SAM" id="MobiDB-lite"/>
    </source>
</evidence>
<dbReference type="InterPro" id="IPR018247">
    <property type="entry name" value="EF_Hand_1_Ca_BS"/>
</dbReference>
<evidence type="ECO:0000256" key="3">
    <source>
        <dbReference type="ARBA" id="ARBA00007981"/>
    </source>
</evidence>
<dbReference type="InterPro" id="IPR002048">
    <property type="entry name" value="EF_hand_dom"/>
</dbReference>
<name>A0A3M7I792_HORWE</name>
<dbReference type="PROSITE" id="PS00018">
    <property type="entry name" value="EF_HAND_1"/>
    <property type="match status" value="1"/>
</dbReference>
<feature type="region of interest" description="Disordered" evidence="17">
    <location>
        <begin position="774"/>
        <end position="907"/>
    </location>
</feature>
<dbReference type="FunFam" id="3.40.50.300:FF:000572">
    <property type="entry name" value="Mitochondrial Rho GTPase"/>
    <property type="match status" value="1"/>
</dbReference>
<reference evidence="20 21" key="1">
    <citation type="journal article" date="2018" name="BMC Genomics">
        <title>Genomic evidence for intraspecific hybridization in a clonal and extremely halotolerant yeast.</title>
        <authorList>
            <person name="Gostincar C."/>
            <person name="Stajich J.E."/>
            <person name="Zupancic J."/>
            <person name="Zalar P."/>
            <person name="Gunde-Cimerman N."/>
        </authorList>
    </citation>
    <scope>NUCLEOTIDE SEQUENCE [LARGE SCALE GENOMIC DNA]</scope>
    <source>
        <strain evidence="20 21">EXF-120</strain>
    </source>
</reference>
<feature type="region of interest" description="Disordered" evidence="17">
    <location>
        <begin position="1081"/>
        <end position="1614"/>
    </location>
</feature>
<dbReference type="PRINTS" id="PR00449">
    <property type="entry name" value="RASTRNSFRMNG"/>
</dbReference>
<feature type="compositionally biased region" description="Low complexity" evidence="17">
    <location>
        <begin position="1251"/>
        <end position="1265"/>
    </location>
</feature>
<evidence type="ECO:0000259" key="18">
    <source>
        <dbReference type="PROSITE" id="PS50222"/>
    </source>
</evidence>
<feature type="domain" description="Miro" evidence="19">
    <location>
        <begin position="2"/>
        <end position="171"/>
    </location>
</feature>
<comment type="function">
    <text evidence="1">Mitochondrial GTPase involved in mitochondrial trafficking. Probably involved in control of anterograde transport of mitochondria and their subcellular distribution.</text>
</comment>
<feature type="compositionally biased region" description="Gly residues" evidence="17">
    <location>
        <begin position="1796"/>
        <end position="1806"/>
    </location>
</feature>
<keyword evidence="10" id="KW-0378">Hydrolase</keyword>
<keyword evidence="13" id="KW-0496">Mitochondrion</keyword>
<comment type="subcellular location">
    <subcellularLocation>
        <location evidence="2">Mitochondrion outer membrane</location>
        <topology evidence="2">Single-pass type IV membrane protein</topology>
    </subcellularLocation>
</comment>
<sequence length="1844" mass="201486">MASTVRICVVGDEATGKSSLISALIKDTPPTSPVQPVFPSITLPPSLSTPDNVTTTIVDTSALPQERQNLRKEVRKSNVILLVYSDHYSYERIALFWLPYFRSLGVNVPVVLCANKSDLMPTGETTASVVEEEMMPVMAEFKEIDSCVRTSAREGYNVNEVFFLCQKAVTHPIAPIYDAKEGCLKPAAVEALKRVFYLCDRDQDGVLSDKEVHDFQMKCFEKPLSEADLASIKRSVIKPGSTDEEKEAAGIDLDGFLLLNRMFAEKGRHETIWIILRKFQYSDSLSLKDHFLHPKFDVPAFASAELSPAGYRFFVDLFLLHDQDNDGGLSDTELAHLFAPTPGIPSSWQEAGFPSCTVRNEAGYITLQGWLAQWSMTTFESPKTTLEYLAYLGFNNDNPTRAGTTAALKTTKPRSKRRNRPGRIERNVFHCYILGAPSSGKSSLLNAFLHRPFSPTYHPTIKPQTAVNAVELHGGKQCYLILSEMGELEPAILENPTKLMNSCDLLCFVYDSSDPDSFRHILELRRKYPALEELPAVYTALKADRDRAVQRTEVQPDGFCEGMRMGKPLHVSVRWNSIGELFAQLAECATFPSQGFPKSEDGEAGEGDGSGMVLWVGGGAALCAALALGPAFGAARHSIPIPPINWPALQQVEAVVDKELRWEVTRVTAGARLASHTGDGEEPSAPETFLAPTAGGCVRPLSRFIPDFLVIIAGKRDPARVPSARQQELERIYNSRKLSQSANVPPPKGHVPHISISDDNHHVTEAIGSYYDHDDERQQSQQQQQQSRPLSFMPNRNEVYESRGTRRGGPDFEGYNIGDMSPTTGGAQAPQSPQRSRSYEKGQQGSPSSPSETGTLSPRSSLKRMGSGASDSQQRANGSPTGHASPPPLTRNPSSGETASMQFPLNDIDYESSPAAVAQELSNLQAIRRMSMNVDNADPDLPSFGGVVPSVAPKTQDGDDEDDASRLFWVPASLHPELAPKEFKTFIEDRVDKIRRRSGDSDSLSVEGLERSGSGGSSLRRKKSMLRREIDTSKPGEYEDGADRLERKRSKGMQVQGETTVADLAELENLVNDPQQLMRRMSLDTVRRSEDSGVEVPPSEDMPILPPGNQGLKRSTRTTYRRGSLKKGERVPFSKRAQQRHVDSDDNESPMQSPATVGGAPSQEEALPIRTSDEGEPILGLTRVQTEPTPAPPQASGEGQTQQGGHQARTSSRRRPTLGGSQSSDNIVGQAEAIVERQKKESLDDSGRRSPPTQVQQQQTSPTQETEPKPPQPQHEQQYEEPAQNQEQHQQFDARRPQPRQFHSRLASGPGRTTAQLPGYNNTNPLPNIIETLPDGTKVPVPAGAQADQQQPQQSPRFPERKSSHESPRPMQRTGAHARPVPGAQRAGSTLNDISGRPSPLPGSSSTRTDALTMVPTFSEERKEKGKEGGRKSSWKWILGSDDDDSKEAKKADANGGDGVGKGVKSKVGSRLTKSQTAGGNAKDAERARLDVLQNSIDGSQQQPSSRGRESLVLNRADIQLDDDSSSSTNPPAAPTPQSSKKSSSKKSSLDTSRKDKDKNSEKEPGLLQALFGSKKKTSDSDLSASHDQPPSKKTKGHKKKDSDRRLSPEPPPRILKPDIDYNWTRFSILEERAIYRMAHIKLANPRRALYSQVLLSNFMYSYLAKVQMMHPQPIPGQTQAMQAARERERERAAQQREKGVDRELSEWQRWQEQQSRQEHQQYQSQQPSASGYTTEGDPADSGDGNGSGGGGYYNREAAQARANGIMTGQAAGYSVASGHDYLGYPKGEQPFGSAEAGGGSSGSGAGLWDDGDEGEDDEERGSRRGGGGGGSVATGAGGGGGMW</sequence>
<feature type="compositionally biased region" description="Polar residues" evidence="17">
    <location>
        <begin position="869"/>
        <end position="882"/>
    </location>
</feature>
<dbReference type="Proteomes" id="UP000281677">
    <property type="component" value="Unassembled WGS sequence"/>
</dbReference>
<evidence type="ECO:0000256" key="1">
    <source>
        <dbReference type="ARBA" id="ARBA00003481"/>
    </source>
</evidence>
<feature type="compositionally biased region" description="Low complexity" evidence="17">
    <location>
        <begin position="1526"/>
        <end position="1547"/>
    </location>
</feature>
<feature type="compositionally biased region" description="Low complexity" evidence="17">
    <location>
        <begin position="1708"/>
        <end position="1727"/>
    </location>
</feature>
<feature type="compositionally biased region" description="Polar residues" evidence="17">
    <location>
        <begin position="1493"/>
        <end position="1506"/>
    </location>
</feature>
<organism evidence="20 21">
    <name type="scientific">Hortaea werneckii</name>
    <name type="common">Black yeast</name>
    <name type="synonym">Cladosporium werneckii</name>
    <dbReference type="NCBI Taxonomy" id="91943"/>
    <lineage>
        <taxon>Eukaryota</taxon>
        <taxon>Fungi</taxon>
        <taxon>Dikarya</taxon>
        <taxon>Ascomycota</taxon>
        <taxon>Pezizomycotina</taxon>
        <taxon>Dothideomycetes</taxon>
        <taxon>Dothideomycetidae</taxon>
        <taxon>Mycosphaerellales</taxon>
        <taxon>Teratosphaeriaceae</taxon>
        <taxon>Hortaea</taxon>
    </lineage>
</organism>
<evidence type="ECO:0000256" key="15">
    <source>
        <dbReference type="ARBA" id="ARBA00023136"/>
    </source>
</evidence>
<evidence type="ECO:0000256" key="4">
    <source>
        <dbReference type="ARBA" id="ARBA00019119"/>
    </source>
</evidence>
<evidence type="ECO:0000256" key="5">
    <source>
        <dbReference type="ARBA" id="ARBA00022692"/>
    </source>
</evidence>
<dbReference type="SUPFAM" id="SSF52540">
    <property type="entry name" value="P-loop containing nucleoside triphosphate hydrolases"/>
    <property type="match status" value="2"/>
</dbReference>
<dbReference type="VEuPathDB" id="FungiDB:BTJ68_07789"/>
<evidence type="ECO:0000256" key="11">
    <source>
        <dbReference type="ARBA" id="ARBA00022837"/>
    </source>
</evidence>
<dbReference type="CDD" id="cd01892">
    <property type="entry name" value="Miro2"/>
    <property type="match status" value="1"/>
</dbReference>
<dbReference type="InterPro" id="IPR040206">
    <property type="entry name" value="Zds1/2"/>
</dbReference>
<feature type="compositionally biased region" description="Basic and acidic residues" evidence="17">
    <location>
        <begin position="1685"/>
        <end position="1707"/>
    </location>
</feature>
<feature type="compositionally biased region" description="Low complexity" evidence="17">
    <location>
        <begin position="1340"/>
        <end position="1354"/>
    </location>
</feature>
<dbReference type="GO" id="GO:0005525">
    <property type="term" value="F:GTP binding"/>
    <property type="evidence" value="ECO:0007669"/>
    <property type="project" value="UniProtKB-KW"/>
</dbReference>
<protein>
    <recommendedName>
        <fullName evidence="4">Mitochondrial Rho GTPase 1</fullName>
    </recommendedName>
    <alternativeName>
        <fullName evidence="16">GTPase EF-hand protein of mitochondria 1</fullName>
    </alternativeName>
</protein>
<keyword evidence="15" id="KW-0472">Membrane</keyword>
<dbReference type="SMART" id="SM00174">
    <property type="entry name" value="RHO"/>
    <property type="match status" value="1"/>
</dbReference>
<dbReference type="InterPro" id="IPR013567">
    <property type="entry name" value="EF_hand_assoc_2"/>
</dbReference>
<dbReference type="FunFam" id="3.40.50.300:FF:000553">
    <property type="entry name" value="Mitochondrial Rho GTPase"/>
    <property type="match status" value="1"/>
</dbReference>
<dbReference type="PANTHER" id="PTHR28089">
    <property type="entry name" value="PROTEIN ZDS1-RELATED"/>
    <property type="match status" value="1"/>
</dbReference>
<evidence type="ECO:0000256" key="2">
    <source>
        <dbReference type="ARBA" id="ARBA00004200"/>
    </source>
</evidence>
<dbReference type="Gene3D" id="3.40.50.300">
    <property type="entry name" value="P-loop containing nucleotide triphosphate hydrolases"/>
    <property type="match status" value="2"/>
</dbReference>
<keyword evidence="6" id="KW-0479">Metal-binding</keyword>
<dbReference type="FunFam" id="1.10.238.10:FF:000127">
    <property type="entry name" value="Mitochondrial Rho GTPase"/>
    <property type="match status" value="1"/>
</dbReference>
<evidence type="ECO:0000256" key="8">
    <source>
        <dbReference type="ARBA" id="ARBA00022741"/>
    </source>
</evidence>
<feature type="compositionally biased region" description="Gly residues" evidence="17">
    <location>
        <begin position="1744"/>
        <end position="1753"/>
    </location>
</feature>
<dbReference type="EMBL" id="QWIT01000685">
    <property type="protein sequence ID" value="RMZ21293.1"/>
    <property type="molecule type" value="Genomic_DNA"/>
</dbReference>
<evidence type="ECO:0000256" key="9">
    <source>
        <dbReference type="ARBA" id="ARBA00022787"/>
    </source>
</evidence>
<feature type="region of interest" description="Disordered" evidence="17">
    <location>
        <begin position="996"/>
        <end position="1055"/>
    </location>
</feature>
<feature type="compositionally biased region" description="Basic and acidic residues" evidence="17">
    <location>
        <begin position="1419"/>
        <end position="1431"/>
    </location>
</feature>
<dbReference type="GO" id="GO:0003924">
    <property type="term" value="F:GTPase activity"/>
    <property type="evidence" value="ECO:0007669"/>
    <property type="project" value="InterPro"/>
</dbReference>
<dbReference type="InterPro" id="IPR027417">
    <property type="entry name" value="P-loop_NTPase"/>
</dbReference>
<feature type="compositionally biased region" description="Gly residues" evidence="17">
    <location>
        <begin position="1825"/>
        <end position="1844"/>
    </location>
</feature>
<dbReference type="SMART" id="SM00173">
    <property type="entry name" value="RAS"/>
    <property type="match status" value="1"/>
</dbReference>
<feature type="compositionally biased region" description="Polar residues" evidence="17">
    <location>
        <begin position="891"/>
        <end position="903"/>
    </location>
</feature>
<feature type="compositionally biased region" description="Polar residues" evidence="17">
    <location>
        <begin position="1197"/>
        <end position="1210"/>
    </location>
</feature>
<dbReference type="PANTHER" id="PTHR28089:SF1">
    <property type="entry name" value="PROTEIN ZDS1-RELATED"/>
    <property type="match status" value="1"/>
</dbReference>
<evidence type="ECO:0000259" key="19">
    <source>
        <dbReference type="PROSITE" id="PS51423"/>
    </source>
</evidence>
<evidence type="ECO:0000313" key="21">
    <source>
        <dbReference type="Proteomes" id="UP000281677"/>
    </source>
</evidence>
<feature type="compositionally biased region" description="Basic and acidic residues" evidence="17">
    <location>
        <begin position="1548"/>
        <end position="1565"/>
    </location>
</feature>
<keyword evidence="7" id="KW-0677">Repeat</keyword>
<evidence type="ECO:0000256" key="12">
    <source>
        <dbReference type="ARBA" id="ARBA00022989"/>
    </source>
</evidence>
<feature type="region of interest" description="Disordered" evidence="17">
    <location>
        <begin position="937"/>
        <end position="963"/>
    </location>
</feature>
<keyword evidence="8" id="KW-0547">Nucleotide-binding</keyword>
<proteinExistence type="inferred from homology"/>
<dbReference type="GO" id="GO:0010971">
    <property type="term" value="P:positive regulation of G2/M transition of mitotic cell cycle"/>
    <property type="evidence" value="ECO:0007669"/>
    <property type="project" value="TreeGrafter"/>
</dbReference>
<dbReference type="OrthoDB" id="10020961at2759"/>
<gene>
    <name evidence="20" type="ORF">D0859_14696</name>
</gene>
<feature type="compositionally biased region" description="Low complexity" evidence="17">
    <location>
        <begin position="1274"/>
        <end position="1284"/>
    </location>
</feature>
<dbReference type="InterPro" id="IPR013941">
    <property type="entry name" value="ZDS1_C"/>
</dbReference>
<feature type="compositionally biased region" description="Basic residues" evidence="17">
    <location>
        <begin position="1114"/>
        <end position="1125"/>
    </location>
</feature>
<dbReference type="VEuPathDB" id="FungiDB:BTJ68_07790"/>
<dbReference type="InterPro" id="IPR001806">
    <property type="entry name" value="Small_GTPase"/>
</dbReference>
<comment type="caution">
    <text evidence="20">The sequence shown here is derived from an EMBL/GenBank/DDBJ whole genome shotgun (WGS) entry which is preliminary data.</text>
</comment>
<dbReference type="Pfam" id="PF00071">
    <property type="entry name" value="Ras"/>
    <property type="match status" value="2"/>
</dbReference>
<feature type="compositionally biased region" description="Basic and acidic residues" evidence="17">
    <location>
        <begin position="1358"/>
        <end position="1368"/>
    </location>
</feature>
<feature type="region of interest" description="Disordered" evidence="17">
    <location>
        <begin position="733"/>
        <end position="759"/>
    </location>
</feature>
<dbReference type="Pfam" id="PF08632">
    <property type="entry name" value="Zds_C"/>
    <property type="match status" value="1"/>
</dbReference>
<evidence type="ECO:0000256" key="14">
    <source>
        <dbReference type="ARBA" id="ARBA00023134"/>
    </source>
</evidence>
<dbReference type="InterPro" id="IPR013566">
    <property type="entry name" value="EF_hand_assoc_1"/>
</dbReference>
<dbReference type="PROSITE" id="PS51423">
    <property type="entry name" value="MIRO"/>
    <property type="match status" value="2"/>
</dbReference>
<evidence type="ECO:0000256" key="16">
    <source>
        <dbReference type="ARBA" id="ARBA00032646"/>
    </source>
</evidence>
<evidence type="ECO:0000256" key="6">
    <source>
        <dbReference type="ARBA" id="ARBA00022723"/>
    </source>
</evidence>
<feature type="region of interest" description="Disordered" evidence="17">
    <location>
        <begin position="1787"/>
        <end position="1844"/>
    </location>
</feature>
<feature type="domain" description="EF-hand" evidence="18">
    <location>
        <begin position="187"/>
        <end position="222"/>
    </location>
</feature>
<feature type="compositionally biased region" description="Basic and acidic residues" evidence="17">
    <location>
        <begin position="1026"/>
        <end position="1046"/>
    </location>
</feature>
<dbReference type="PROSITE" id="PS50222">
    <property type="entry name" value="EF_HAND_2"/>
    <property type="match status" value="1"/>
</dbReference>